<comment type="caution">
    <text evidence="2">The sequence shown here is derived from an EMBL/GenBank/DDBJ whole genome shotgun (WGS) entry which is preliminary data.</text>
</comment>
<sequence length="205" mass="22964">MFPTPAIYTFVVKCCYQLEGQDHQPYKLLASFPFPKVSSQLVDLLSRSGVSAKLADLLGSTNVGAQAFAIAQSWLLFNMCLQAPDRTSPALNTLEDMLLQYPALGRGLENQEKVAEDLTNRLLVLLSQPKLNPDIGWDQEIYLSRVLECMLQHSDTPLPERTSRFLEGLPERLRGIASFMNLEEEAWHSSPSNPSHVSLESTEDR</sequence>
<protein>
    <submittedName>
        <fullName evidence="2">Uncharacterized protein</fullName>
    </submittedName>
</protein>
<reference evidence="2" key="1">
    <citation type="submission" date="2021-01" db="EMBL/GenBank/DDBJ databases">
        <authorList>
            <person name="Kaushik A."/>
        </authorList>
    </citation>
    <scope>NUCLEOTIDE SEQUENCE</scope>
    <source>
        <strain evidence="2">AG3-1AP</strain>
    </source>
</reference>
<name>A0A8H3A691_9AGAM</name>
<evidence type="ECO:0000313" key="3">
    <source>
        <dbReference type="Proteomes" id="UP000663831"/>
    </source>
</evidence>
<dbReference type="EMBL" id="CAJMWV010000480">
    <property type="protein sequence ID" value="CAE6398578.1"/>
    <property type="molecule type" value="Genomic_DNA"/>
</dbReference>
<organism evidence="2 3">
    <name type="scientific">Rhizoctonia solani</name>
    <dbReference type="NCBI Taxonomy" id="456999"/>
    <lineage>
        <taxon>Eukaryota</taxon>
        <taxon>Fungi</taxon>
        <taxon>Dikarya</taxon>
        <taxon>Basidiomycota</taxon>
        <taxon>Agaricomycotina</taxon>
        <taxon>Agaricomycetes</taxon>
        <taxon>Cantharellales</taxon>
        <taxon>Ceratobasidiaceae</taxon>
        <taxon>Rhizoctonia</taxon>
    </lineage>
</organism>
<gene>
    <name evidence="2" type="ORF">RDB_LOCUS13042</name>
</gene>
<dbReference type="AlphaFoldDB" id="A0A8H3A691"/>
<evidence type="ECO:0000313" key="2">
    <source>
        <dbReference type="EMBL" id="CAE6398578.1"/>
    </source>
</evidence>
<feature type="region of interest" description="Disordered" evidence="1">
    <location>
        <begin position="185"/>
        <end position="205"/>
    </location>
</feature>
<feature type="compositionally biased region" description="Polar residues" evidence="1">
    <location>
        <begin position="189"/>
        <end position="205"/>
    </location>
</feature>
<dbReference type="Proteomes" id="UP000663831">
    <property type="component" value="Unassembled WGS sequence"/>
</dbReference>
<evidence type="ECO:0000256" key="1">
    <source>
        <dbReference type="SAM" id="MobiDB-lite"/>
    </source>
</evidence>
<accession>A0A8H3A691</accession>
<proteinExistence type="predicted"/>